<dbReference type="GO" id="GO:0106073">
    <property type="term" value="F:dolichyl pyrophosphate Glc2Man9GlcNAc2 alpha-1,2-glucosyltransferase activity"/>
    <property type="evidence" value="ECO:0007669"/>
    <property type="project" value="UniProtKB-UniRule"/>
</dbReference>
<organism evidence="15 16">
    <name type="scientific">Cyclocybe aegerita</name>
    <name type="common">Black poplar mushroom</name>
    <name type="synonym">Agrocybe aegerita</name>
    <dbReference type="NCBI Taxonomy" id="1973307"/>
    <lineage>
        <taxon>Eukaryota</taxon>
        <taxon>Fungi</taxon>
        <taxon>Dikarya</taxon>
        <taxon>Basidiomycota</taxon>
        <taxon>Agaricomycotina</taxon>
        <taxon>Agaricomycetes</taxon>
        <taxon>Agaricomycetidae</taxon>
        <taxon>Agaricales</taxon>
        <taxon>Agaricineae</taxon>
        <taxon>Bolbitiaceae</taxon>
        <taxon>Cyclocybe</taxon>
    </lineage>
</organism>
<keyword evidence="10 14" id="KW-1133">Transmembrane helix</keyword>
<proteinExistence type="inferred from homology"/>
<evidence type="ECO:0000256" key="11">
    <source>
        <dbReference type="ARBA" id="ARBA00023136"/>
    </source>
</evidence>
<evidence type="ECO:0000256" key="4">
    <source>
        <dbReference type="ARBA" id="ARBA00011967"/>
    </source>
</evidence>
<feature type="transmembrane region" description="Helical" evidence="14">
    <location>
        <begin position="358"/>
        <end position="374"/>
    </location>
</feature>
<keyword evidence="9" id="KW-0256">Endoplasmic reticulum</keyword>
<dbReference type="GO" id="GO:0005789">
    <property type="term" value="C:endoplasmic reticulum membrane"/>
    <property type="evidence" value="ECO:0007669"/>
    <property type="project" value="UniProtKB-SubCell"/>
</dbReference>
<evidence type="ECO:0000256" key="3">
    <source>
        <dbReference type="ARBA" id="ARBA00010600"/>
    </source>
</evidence>
<feature type="transmembrane region" description="Helical" evidence="14">
    <location>
        <begin position="85"/>
        <end position="107"/>
    </location>
</feature>
<evidence type="ECO:0000313" key="15">
    <source>
        <dbReference type="EMBL" id="CAA7258734.1"/>
    </source>
</evidence>
<evidence type="ECO:0000256" key="1">
    <source>
        <dbReference type="ARBA" id="ARBA00004477"/>
    </source>
</evidence>
<keyword evidence="11 14" id="KW-0472">Membrane</keyword>
<evidence type="ECO:0000256" key="6">
    <source>
        <dbReference type="ARBA" id="ARBA00022676"/>
    </source>
</evidence>
<accession>A0A8S0VW24</accession>
<feature type="transmembrane region" description="Helical" evidence="14">
    <location>
        <begin position="242"/>
        <end position="261"/>
    </location>
</feature>
<comment type="similarity">
    <text evidence="3 14">Belongs to the ALG10 glucosyltransferase family.</text>
</comment>
<feature type="transmembrane region" description="Helical" evidence="14">
    <location>
        <begin position="127"/>
        <end position="153"/>
    </location>
</feature>
<dbReference type="PANTHER" id="PTHR12989">
    <property type="entry name" value="ALPHA-1,2-GLUCOSYLTRANSFERASE ALG10"/>
    <property type="match status" value="1"/>
</dbReference>
<feature type="transmembrane region" description="Helical" evidence="14">
    <location>
        <begin position="53"/>
        <end position="73"/>
    </location>
</feature>
<keyword evidence="16" id="KW-1185">Reference proteome</keyword>
<dbReference type="EMBL" id="CACVBS010000002">
    <property type="protein sequence ID" value="CAA7258734.1"/>
    <property type="molecule type" value="Genomic_DNA"/>
</dbReference>
<comment type="caution">
    <text evidence="15">The sequence shown here is derived from an EMBL/GenBank/DDBJ whole genome shotgun (WGS) entry which is preliminary data.</text>
</comment>
<feature type="transmembrane region" description="Helical" evidence="14">
    <location>
        <begin position="322"/>
        <end position="346"/>
    </location>
</feature>
<feature type="transmembrane region" description="Helical" evidence="14">
    <location>
        <begin position="282"/>
        <end position="302"/>
    </location>
</feature>
<comment type="caution">
    <text evidence="14">Lacks conserved residue(s) required for the propagation of feature annotation.</text>
</comment>
<evidence type="ECO:0000313" key="16">
    <source>
        <dbReference type="Proteomes" id="UP000467700"/>
    </source>
</evidence>
<keyword evidence="6 14" id="KW-0328">Glycosyltransferase</keyword>
<feature type="transmembrane region" description="Helical" evidence="14">
    <location>
        <begin position="202"/>
        <end position="222"/>
    </location>
</feature>
<evidence type="ECO:0000256" key="9">
    <source>
        <dbReference type="ARBA" id="ARBA00022824"/>
    </source>
</evidence>
<evidence type="ECO:0000256" key="12">
    <source>
        <dbReference type="ARBA" id="ARBA00044727"/>
    </source>
</evidence>
<protein>
    <recommendedName>
        <fullName evidence="5 14">Dol-P-Glc:Glc(2)Man(9)GlcNAc(2)-PP-Dol alpha-1,2-glucosyltransferase</fullName>
        <ecNumber evidence="4 14">2.4.1.256</ecNumber>
    </recommendedName>
</protein>
<dbReference type="Proteomes" id="UP000467700">
    <property type="component" value="Unassembled WGS sequence"/>
</dbReference>
<comment type="function">
    <text evidence="12">Dol-P-Glc:Glc(2)Man(9)GlcNAc(2)-PP-Dol alpha-1,2-glucosyltransferase that operates in the biosynthetic pathway of dolichol-linked oligosaccharides, the glycan precursors employed in protein asparagine (N)-glycosylation. The assembly of dolichol-linked oligosaccharides begins on the cytosolic side of the endoplasmic reticulum membrane and finishes in its lumen. The sequential addition of sugars to dolichol pyrophosphate produces dolichol-linked oligosaccharides containing fourteen sugars, including two GlcNAcs, nine mannoses and three glucoses. Once assembled, the oligosaccharide is transferred from the lipid to nascent proteins by oligosaccharyltransferases. In the lumen of the endoplasmic reticulum, adds the third and last glucose residue from dolichyl phosphate glucose (Dol-P-Glc) onto the lipid-linked oligosaccharide intermediate Glc(2)Man(9)GlcNAc(2)-PP-Dol to produce Glc(3)Man(9)GlcNAc(2)-PP-Dol.</text>
</comment>
<dbReference type="OrthoDB" id="4769at2759"/>
<keyword evidence="8 14" id="KW-0812">Transmembrane</keyword>
<evidence type="ECO:0000256" key="14">
    <source>
        <dbReference type="PIRNR" id="PIRNR028810"/>
    </source>
</evidence>
<feature type="transmembrane region" description="Helical" evidence="14">
    <location>
        <begin position="402"/>
        <end position="419"/>
    </location>
</feature>
<name>A0A8S0VW24_CYCAE</name>
<comment type="subcellular location">
    <subcellularLocation>
        <location evidence="1">Endoplasmic reticulum membrane</location>
        <topology evidence="1">Multi-pass membrane protein</topology>
    </subcellularLocation>
</comment>
<evidence type="ECO:0000256" key="13">
    <source>
        <dbReference type="ARBA" id="ARBA00048064"/>
    </source>
</evidence>
<keyword evidence="7" id="KW-0808">Transferase</keyword>
<dbReference type="PIRSF" id="PIRSF028810">
    <property type="entry name" value="Alpha1_2_glucosyltferase_Alg10"/>
    <property type="match status" value="1"/>
</dbReference>
<gene>
    <name evidence="15" type="ORF">AAE3_LOCUS1141</name>
</gene>
<dbReference type="Pfam" id="PF04922">
    <property type="entry name" value="DIE2_ALG10"/>
    <property type="match status" value="1"/>
</dbReference>
<dbReference type="EC" id="2.4.1.256" evidence="4 14"/>
<evidence type="ECO:0000256" key="5">
    <source>
        <dbReference type="ARBA" id="ARBA00018512"/>
    </source>
</evidence>
<dbReference type="GO" id="GO:0006488">
    <property type="term" value="P:dolichol-linked oligosaccharide biosynthetic process"/>
    <property type="evidence" value="ECO:0007669"/>
    <property type="project" value="UniProtKB-UniRule"/>
</dbReference>
<evidence type="ECO:0000256" key="8">
    <source>
        <dbReference type="ARBA" id="ARBA00022692"/>
    </source>
</evidence>
<evidence type="ECO:0000256" key="2">
    <source>
        <dbReference type="ARBA" id="ARBA00004922"/>
    </source>
</evidence>
<sequence length="429" mass="48577">MDEPFHIPQAQAYCHGEFSTWDPKITTPPGLYVLSWILKRLFLFKCNVNMLRLTPLLTLLALPLALTRLLCYHKRERPPASITSPLVEAIILSAFPIAWFFGFLYYTEVPSVTLVVWTVVAASEGKHWLAALLGLLSCTFRQTNIVWVLYAYASSQLVFLRFRRAPAGQPAPAKLHDPPSLVAGPGDLLRSIISFPKVLPDILPAFVPYTLVVAAFGAFVVWNGGVVLGDKSNHIPALHIPQLYYFVAAATFFGWPVLLFGKEGPDVLLREVRSRMFGNKTRTSITLAVCGIMGMTVKLFTIHHPFLLSDNRHYTFYVWRRIYMFHPAVPYLLIPVYLACAWAWFLRIGQDQTLLQSLLLPFFVVPTLLPSPLLEPRYFLIPYFLLRAQVSDVSELGVGLEGVWYTLINVITMGVFLYLPREGVGRFMW</sequence>
<evidence type="ECO:0000256" key="7">
    <source>
        <dbReference type="ARBA" id="ARBA00022679"/>
    </source>
</evidence>
<reference evidence="15 16" key="1">
    <citation type="submission" date="2020-01" db="EMBL/GenBank/DDBJ databases">
        <authorList>
            <person name="Gupta K D."/>
        </authorList>
    </citation>
    <scope>NUCLEOTIDE SEQUENCE [LARGE SCALE GENOMIC DNA]</scope>
</reference>
<evidence type="ECO:0000256" key="10">
    <source>
        <dbReference type="ARBA" id="ARBA00022989"/>
    </source>
</evidence>
<dbReference type="PANTHER" id="PTHR12989:SF10">
    <property type="entry name" value="DOL-P-GLC:GLC(2)MAN(9)GLCNAC(2)-PP-DOL ALPHA-1,2-GLUCOSYLTRANSFERASE-RELATED"/>
    <property type="match status" value="1"/>
</dbReference>
<dbReference type="InterPro" id="IPR016900">
    <property type="entry name" value="Alg10"/>
</dbReference>
<comment type="catalytic activity">
    <reaction evidence="13">
        <text>an alpha-D-Glc-(1-&gt;3)-alpha-D-Glc-(1-&gt;3)-alpha-D-Man-(1-&gt;2)-alpha-D-Man-(1-&gt;2)-alpha-D-Man-(1-&gt;3)-[alpha-D-Man-(1-&gt;2)-alpha-D-Man-(1-&gt;3)-[alpha-D-Man-(1-&gt;2)-alpha-D-Man-(1-&gt;6)]-alpha-D-Man-(1-&gt;6)]-beta-D-Man-(1-&gt;4)-beta-D-GlcNAc-(1-&gt;4)-alpha-D-GlcNAc-diphospho-di-trans,poly-cis-dolichol + a di-trans,poly-cis-dolichyl beta-D-glucosyl phosphate = a alpha-D-Glc-(1-&gt;2)-alpha-D-Glc-(1-&gt;3)-alpha-D-Glc-(1-&gt;3)-alpha-D-Man-(1-&gt;2)-alpha-D-Man-(1-&gt;2)-alpha-D-Man-(1-&gt;3)-[alpha-D-Man-(1-&gt;2)-alpha-D-Man-(1-&gt;3)-[alpha-D-Man-(1-&gt;2)-alpha-D-Man-(1-&gt;6)]-alpha-D-Man-(1-&gt;6)]-beta-D-Man-(1-&gt;4)-beta-D-GlcNAc-(1-&gt;4)-alpha-D-GlcNAc-diphospho-di-trans,poly-cis-dolichol + a di-trans,poly-cis-dolichyl phosphate + H(+)</text>
        <dbReference type="Rhea" id="RHEA:29543"/>
        <dbReference type="Rhea" id="RHEA-COMP:19498"/>
        <dbReference type="Rhea" id="RHEA-COMP:19502"/>
        <dbReference type="Rhea" id="RHEA-COMP:19512"/>
        <dbReference type="Rhea" id="RHEA-COMP:19522"/>
        <dbReference type="ChEBI" id="CHEBI:15378"/>
        <dbReference type="ChEBI" id="CHEBI:57525"/>
        <dbReference type="ChEBI" id="CHEBI:57683"/>
        <dbReference type="ChEBI" id="CHEBI:132522"/>
        <dbReference type="ChEBI" id="CHEBI:132523"/>
        <dbReference type="EC" id="2.4.1.256"/>
    </reaction>
    <physiologicalReaction direction="left-to-right" evidence="13">
        <dbReference type="Rhea" id="RHEA:29544"/>
    </physiologicalReaction>
</comment>
<comment type="pathway">
    <text evidence="2">Protein modification; protein glycosylation.</text>
</comment>
<dbReference type="AlphaFoldDB" id="A0A8S0VW24"/>